<name>A0A096CHH1_9BACT</name>
<evidence type="ECO:0000313" key="2">
    <source>
        <dbReference type="EMBL" id="KGF44734.1"/>
    </source>
</evidence>
<dbReference type="EMBL" id="JRNQ01000029">
    <property type="protein sequence ID" value="KGF44734.1"/>
    <property type="molecule type" value="Genomic_DNA"/>
</dbReference>
<feature type="chain" id="PRO_5001916967" evidence="1">
    <location>
        <begin position="21"/>
        <end position="480"/>
    </location>
</feature>
<protein>
    <submittedName>
        <fullName evidence="2">Uncharacterized protein</fullName>
    </submittedName>
</protein>
<evidence type="ECO:0000313" key="3">
    <source>
        <dbReference type="Proteomes" id="UP000029525"/>
    </source>
</evidence>
<evidence type="ECO:0000256" key="1">
    <source>
        <dbReference type="SAM" id="SignalP"/>
    </source>
</evidence>
<dbReference type="Proteomes" id="UP000029525">
    <property type="component" value="Unassembled WGS sequence"/>
</dbReference>
<comment type="caution">
    <text evidence="2">The sequence shown here is derived from an EMBL/GenBank/DDBJ whole genome shotgun (WGS) entry which is preliminary data.</text>
</comment>
<keyword evidence="1" id="KW-0732">Signal</keyword>
<proteinExistence type="predicted"/>
<organism evidence="2 3">
    <name type="scientific">Prevotella bivia DNF00320</name>
    <dbReference type="NCBI Taxonomy" id="1401068"/>
    <lineage>
        <taxon>Bacteria</taxon>
        <taxon>Pseudomonadati</taxon>
        <taxon>Bacteroidota</taxon>
        <taxon>Bacteroidia</taxon>
        <taxon>Bacteroidales</taxon>
        <taxon>Prevotellaceae</taxon>
        <taxon>Prevotella</taxon>
    </lineage>
</organism>
<accession>A0A096CHH1</accession>
<feature type="signal peptide" evidence="1">
    <location>
        <begin position="1"/>
        <end position="20"/>
    </location>
</feature>
<sequence>MRKILSYLLFISCILMTSCSEDNTPVQPTLALAVGEVFPTTATVNVTTTNTSEAAYLCLPAEDAPPTNYDVWQKGKAFNPTQMPKISLSDLKVNKTYRIYVVVRNSVYADMQNVEFTTKTQYNIESNMTYANVTYYGDAMTDGNGYYMLYLGTDIVTDKGLPTKVNQDVMHLYLASKPSIDGDAISLASGTYTLTEGKGIYTVYSPSSLFQHSTGTTADGKLEGYGVRFISTIVKVEKDNEGIYTIEVSAQSEYNPAQYIHATYKGKLTYTDQDPSHYNALRQDLEVKPTKMTGRFMPYNSDFSIYYLTLFNVPVDANGFTNGAGDLLNLLLIANPNTTMDLNNLKREFTIISGESSVTDYKPGRSVGGIYSSNYGIWLPNGSYYAHYDETGENIDIIGLLNSGTITISADSANPTNLHIVVNATTKKGYKITLDYTCPDNTIIDSTSSSSSTSAKVFYFQGDQIKPIFGELPAFQLFTK</sequence>
<dbReference type="PROSITE" id="PS51257">
    <property type="entry name" value="PROKAR_LIPOPROTEIN"/>
    <property type="match status" value="1"/>
</dbReference>
<gene>
    <name evidence="2" type="ORF">HMPREF0647_05630</name>
</gene>
<dbReference type="AlphaFoldDB" id="A0A096CHH1"/>
<reference evidence="2 3" key="1">
    <citation type="submission" date="2014-07" db="EMBL/GenBank/DDBJ databases">
        <authorList>
            <person name="McCorrison J."/>
            <person name="Sanka R."/>
            <person name="Torralba M."/>
            <person name="Gillis M."/>
            <person name="Haft D.H."/>
            <person name="Methe B."/>
            <person name="Sutton G."/>
            <person name="Nelson K.E."/>
        </authorList>
    </citation>
    <scope>NUCLEOTIDE SEQUENCE [LARGE SCALE GENOMIC DNA]</scope>
    <source>
        <strain evidence="2 3">DNF00320</strain>
    </source>
</reference>